<dbReference type="Pfam" id="PF00144">
    <property type="entry name" value="Beta-lactamase"/>
    <property type="match status" value="1"/>
</dbReference>
<dbReference type="OrthoDB" id="9801061at2"/>
<gene>
    <name evidence="2" type="ORF">DY367_04480</name>
</gene>
<name>A0A424WIS7_ALCXX</name>
<feature type="domain" description="Beta-lactamase-related" evidence="1">
    <location>
        <begin position="32"/>
        <end position="394"/>
    </location>
</feature>
<dbReference type="PANTHER" id="PTHR43319:SF3">
    <property type="entry name" value="BETA-LACTAMASE-RELATED DOMAIN-CONTAINING PROTEIN"/>
    <property type="match status" value="1"/>
</dbReference>
<dbReference type="InterPro" id="IPR012338">
    <property type="entry name" value="Beta-lactam/transpept-like"/>
</dbReference>
<dbReference type="GO" id="GO:0016787">
    <property type="term" value="F:hydrolase activity"/>
    <property type="evidence" value="ECO:0007669"/>
    <property type="project" value="UniProtKB-KW"/>
</dbReference>
<dbReference type="EMBL" id="QVXO01000004">
    <property type="protein sequence ID" value="RPJ93175.1"/>
    <property type="molecule type" value="Genomic_DNA"/>
</dbReference>
<accession>A0A424WIS7</accession>
<comment type="caution">
    <text evidence="2">The sequence shown here is derived from an EMBL/GenBank/DDBJ whole genome shotgun (WGS) entry which is preliminary data.</text>
</comment>
<evidence type="ECO:0000313" key="2">
    <source>
        <dbReference type="EMBL" id="RPJ93175.1"/>
    </source>
</evidence>
<sequence length="409" mass="43368">MGAATSPQAPATAPPAIHGYCDPAFEPVRAAFARNFQDGGELGASVAIEVDGNPVVDLWAGWADTDHSRPWQRDTVCIVFSNTKPATALCAHMLAEAGELDLDAPVIRYWPEYAAAGKAGTTPRMLLNHTAGLPALREPLPADAAFDWEGMAGRLAAAAPFWIPGERVAYHGLTYGWLVGELVRRLGGSMPGEFFRRHIAQPLDLDFWIGLPATEEARVAPIVPPPAPQAPFSPFEQSLKDEPASPTALYAKNTGGWRPSGFNSRAGRAAGLCAAGGIGNARSLARLYGTLALGGARGGVRLLREDTLAAAAALSARTDDDACLRVPTRYASGFMRQMDNRAQGLDSACFGSEAYGHTGAGGSLAFAWPQRRLSFAYTMNRMGRTVLLDERAHRLVRATHAALGAGPPD</sequence>
<evidence type="ECO:0000259" key="1">
    <source>
        <dbReference type="Pfam" id="PF00144"/>
    </source>
</evidence>
<dbReference type="Proteomes" id="UP000285324">
    <property type="component" value="Unassembled WGS sequence"/>
</dbReference>
<dbReference type="Gene3D" id="3.40.710.10">
    <property type="entry name" value="DD-peptidase/beta-lactamase superfamily"/>
    <property type="match status" value="1"/>
</dbReference>
<evidence type="ECO:0000313" key="3">
    <source>
        <dbReference type="Proteomes" id="UP000285324"/>
    </source>
</evidence>
<dbReference type="InterPro" id="IPR001466">
    <property type="entry name" value="Beta-lactam-related"/>
</dbReference>
<reference evidence="2 3" key="1">
    <citation type="submission" date="2018-08" db="EMBL/GenBank/DDBJ databases">
        <title>Achromobacter xylosoxidans Genome sequencing and assembly.</title>
        <authorList>
            <person name="Wang R."/>
            <person name="Rensing C."/>
            <person name="Li Y."/>
        </authorList>
    </citation>
    <scope>NUCLEOTIDE SEQUENCE [LARGE SCALE GENOMIC DNA]</scope>
    <source>
        <strain evidence="2 3">GD003A</strain>
    </source>
</reference>
<organism evidence="2 3">
    <name type="scientific">Alcaligenes xylosoxydans xylosoxydans</name>
    <name type="common">Achromobacter xylosoxidans</name>
    <dbReference type="NCBI Taxonomy" id="85698"/>
    <lineage>
        <taxon>Bacteria</taxon>
        <taxon>Pseudomonadati</taxon>
        <taxon>Pseudomonadota</taxon>
        <taxon>Betaproteobacteria</taxon>
        <taxon>Burkholderiales</taxon>
        <taxon>Alcaligenaceae</taxon>
        <taxon>Achromobacter</taxon>
    </lineage>
</organism>
<dbReference type="AlphaFoldDB" id="A0A424WIS7"/>
<dbReference type="InterPro" id="IPR052907">
    <property type="entry name" value="Beta-lactamase/esterase"/>
</dbReference>
<protein>
    <submittedName>
        <fullName evidence="2">Class A beta-lactamase-related serine hydrolase</fullName>
    </submittedName>
</protein>
<proteinExistence type="predicted"/>
<keyword evidence="2" id="KW-0378">Hydrolase</keyword>
<dbReference type="RefSeq" id="WP_118931799.1">
    <property type="nucleotide sequence ID" value="NZ_CP061008.1"/>
</dbReference>
<dbReference type="SUPFAM" id="SSF56601">
    <property type="entry name" value="beta-lactamase/transpeptidase-like"/>
    <property type="match status" value="1"/>
</dbReference>
<dbReference type="PANTHER" id="PTHR43319">
    <property type="entry name" value="BETA-LACTAMASE-RELATED"/>
    <property type="match status" value="1"/>
</dbReference>